<dbReference type="Proteomes" id="UP000789524">
    <property type="component" value="Unassembled WGS sequence"/>
</dbReference>
<gene>
    <name evidence="1" type="ORF">DCHRY22_LOCUS8985</name>
</gene>
<proteinExistence type="predicted"/>
<reference evidence="1" key="1">
    <citation type="submission" date="2021-09" db="EMBL/GenBank/DDBJ databases">
        <authorList>
            <person name="Martin H S."/>
        </authorList>
    </citation>
    <scope>NUCLEOTIDE SEQUENCE</scope>
</reference>
<organism evidence="1 2">
    <name type="scientific">Danaus chrysippus</name>
    <name type="common">African queen</name>
    <dbReference type="NCBI Taxonomy" id="151541"/>
    <lineage>
        <taxon>Eukaryota</taxon>
        <taxon>Metazoa</taxon>
        <taxon>Ecdysozoa</taxon>
        <taxon>Arthropoda</taxon>
        <taxon>Hexapoda</taxon>
        <taxon>Insecta</taxon>
        <taxon>Pterygota</taxon>
        <taxon>Neoptera</taxon>
        <taxon>Endopterygota</taxon>
        <taxon>Lepidoptera</taxon>
        <taxon>Glossata</taxon>
        <taxon>Ditrysia</taxon>
        <taxon>Papilionoidea</taxon>
        <taxon>Nymphalidae</taxon>
        <taxon>Danainae</taxon>
        <taxon>Danaini</taxon>
        <taxon>Danaina</taxon>
        <taxon>Danaus</taxon>
        <taxon>Anosia</taxon>
    </lineage>
</organism>
<comment type="caution">
    <text evidence="1">The sequence shown here is derived from an EMBL/GenBank/DDBJ whole genome shotgun (WGS) entry which is preliminary data.</text>
</comment>
<dbReference type="AlphaFoldDB" id="A0A8J2QTX8"/>
<protein>
    <submittedName>
        <fullName evidence="1">(African queen) hypothetical protein</fullName>
    </submittedName>
</protein>
<evidence type="ECO:0000313" key="2">
    <source>
        <dbReference type="Proteomes" id="UP000789524"/>
    </source>
</evidence>
<keyword evidence="2" id="KW-1185">Reference proteome</keyword>
<dbReference type="EMBL" id="CAKASE010000064">
    <property type="protein sequence ID" value="CAG9569778.1"/>
    <property type="molecule type" value="Genomic_DNA"/>
</dbReference>
<name>A0A8J2QTX8_9NEOP</name>
<accession>A0A8J2QTX8</accession>
<evidence type="ECO:0000313" key="1">
    <source>
        <dbReference type="EMBL" id="CAG9569778.1"/>
    </source>
</evidence>
<sequence length="83" mass="10100">MYEQNFRLQTRLSSRRHYPCLVTHLQNGQSPHYVDWNVGLRLQLLDFYRVLYHVLDYALGHVYVSRLKIFQWILQVVFDKATM</sequence>